<dbReference type="AlphaFoldDB" id="A0A1L7XUP2"/>
<dbReference type="Proteomes" id="UP000184330">
    <property type="component" value="Unassembled WGS sequence"/>
</dbReference>
<evidence type="ECO:0000313" key="3">
    <source>
        <dbReference type="EMBL" id="CZR68736.1"/>
    </source>
</evidence>
<feature type="transmembrane region" description="Helical" evidence="2">
    <location>
        <begin position="208"/>
        <end position="225"/>
    </location>
</feature>
<proteinExistence type="predicted"/>
<organism evidence="3 4">
    <name type="scientific">Phialocephala subalpina</name>
    <dbReference type="NCBI Taxonomy" id="576137"/>
    <lineage>
        <taxon>Eukaryota</taxon>
        <taxon>Fungi</taxon>
        <taxon>Dikarya</taxon>
        <taxon>Ascomycota</taxon>
        <taxon>Pezizomycotina</taxon>
        <taxon>Leotiomycetes</taxon>
        <taxon>Helotiales</taxon>
        <taxon>Mollisiaceae</taxon>
        <taxon>Phialocephala</taxon>
        <taxon>Phialocephala fortinii species complex</taxon>
    </lineage>
</organism>
<feature type="region of interest" description="Disordered" evidence="1">
    <location>
        <begin position="51"/>
        <end position="72"/>
    </location>
</feature>
<evidence type="ECO:0000256" key="2">
    <source>
        <dbReference type="SAM" id="Phobius"/>
    </source>
</evidence>
<keyword evidence="4" id="KW-1185">Reference proteome</keyword>
<sequence>MPIGETDIQISKMQLLTIFSTLATSAHLHQRTAAATSALTTLTGTHTSIATSTVTNPASPSTSTGTSSCDPNTPYADCTASKTFTPPTAHFSPIIPATLRVDAAEAEALLSAFSSVDSTWTAGPQYPGLKTAVFEAAPTTAQLSLAANGYNWDAIVRSDWYTSIPVNWQSVIVGQEKALESVFENITGSHVPSSGAEGSLRERARKEAVILMAGLIAIVAAFVGMW</sequence>
<keyword evidence="2" id="KW-1133">Transmembrane helix</keyword>
<reference evidence="3 4" key="1">
    <citation type="submission" date="2016-03" db="EMBL/GenBank/DDBJ databases">
        <authorList>
            <person name="Ploux O."/>
        </authorList>
    </citation>
    <scope>NUCLEOTIDE SEQUENCE [LARGE SCALE GENOMIC DNA]</scope>
    <source>
        <strain evidence="3 4">UAMH 11012</strain>
    </source>
</reference>
<accession>A0A1L7XUP2</accession>
<keyword evidence="2" id="KW-0472">Membrane</keyword>
<dbReference type="OrthoDB" id="3564823at2759"/>
<dbReference type="EMBL" id="FJOG01000059">
    <property type="protein sequence ID" value="CZR68736.1"/>
    <property type="molecule type" value="Genomic_DNA"/>
</dbReference>
<gene>
    <name evidence="3" type="ORF">PAC_18635</name>
</gene>
<keyword evidence="2" id="KW-0812">Transmembrane</keyword>
<protein>
    <submittedName>
        <fullName evidence="3">Uncharacterized protein</fullName>
    </submittedName>
</protein>
<feature type="compositionally biased region" description="Low complexity" evidence="1">
    <location>
        <begin position="51"/>
        <end position="68"/>
    </location>
</feature>
<name>A0A1L7XUP2_9HELO</name>
<evidence type="ECO:0000256" key="1">
    <source>
        <dbReference type="SAM" id="MobiDB-lite"/>
    </source>
</evidence>
<evidence type="ECO:0000313" key="4">
    <source>
        <dbReference type="Proteomes" id="UP000184330"/>
    </source>
</evidence>